<feature type="transmembrane region" description="Helical" evidence="1">
    <location>
        <begin position="7"/>
        <end position="27"/>
    </location>
</feature>
<dbReference type="PROSITE" id="PS50883">
    <property type="entry name" value="EAL"/>
    <property type="match status" value="1"/>
</dbReference>
<dbReference type="AlphaFoldDB" id="A0A7C5SZS6"/>
<proteinExistence type="predicted"/>
<organism evidence="4">
    <name type="scientific">Thermocrinis ruber</name>
    <dbReference type="NCBI Taxonomy" id="75906"/>
    <lineage>
        <taxon>Bacteria</taxon>
        <taxon>Pseudomonadati</taxon>
        <taxon>Aquificota</taxon>
        <taxon>Aquificia</taxon>
        <taxon>Aquificales</taxon>
        <taxon>Aquificaceae</taxon>
        <taxon>Thermocrinis</taxon>
    </lineage>
</organism>
<dbReference type="CDD" id="cd01948">
    <property type="entry name" value="EAL"/>
    <property type="match status" value="1"/>
</dbReference>
<evidence type="ECO:0000313" key="4">
    <source>
        <dbReference type="EMBL" id="HHO73682.1"/>
    </source>
</evidence>
<dbReference type="GO" id="GO:0071111">
    <property type="term" value="F:cyclic-guanylate-specific phosphodiesterase activity"/>
    <property type="evidence" value="ECO:0007669"/>
    <property type="project" value="InterPro"/>
</dbReference>
<protein>
    <submittedName>
        <fullName evidence="4">EAL domain-containing protein</fullName>
    </submittedName>
</protein>
<dbReference type="SMART" id="SM00052">
    <property type="entry name" value="EAL"/>
    <property type="match status" value="1"/>
</dbReference>
<dbReference type="InterPro" id="IPR001633">
    <property type="entry name" value="EAL_dom"/>
</dbReference>
<feature type="domain" description="GGDEF" evidence="3">
    <location>
        <begin position="577"/>
        <end position="711"/>
    </location>
</feature>
<dbReference type="CDD" id="cd01949">
    <property type="entry name" value="GGDEF"/>
    <property type="match status" value="1"/>
</dbReference>
<feature type="transmembrane region" description="Helical" evidence="1">
    <location>
        <begin position="67"/>
        <end position="91"/>
    </location>
</feature>
<dbReference type="Pfam" id="PF00990">
    <property type="entry name" value="GGDEF"/>
    <property type="match status" value="1"/>
</dbReference>
<dbReference type="InterPro" id="IPR000160">
    <property type="entry name" value="GGDEF_dom"/>
</dbReference>
<dbReference type="PANTHER" id="PTHR33121">
    <property type="entry name" value="CYCLIC DI-GMP PHOSPHODIESTERASE PDEF"/>
    <property type="match status" value="1"/>
</dbReference>
<dbReference type="InterPro" id="IPR029787">
    <property type="entry name" value="Nucleotide_cyclase"/>
</dbReference>
<evidence type="ECO:0000256" key="1">
    <source>
        <dbReference type="SAM" id="Phobius"/>
    </source>
</evidence>
<feature type="domain" description="EAL" evidence="2">
    <location>
        <begin position="719"/>
        <end position="969"/>
    </location>
</feature>
<feature type="transmembrane region" description="Helical" evidence="1">
    <location>
        <begin position="200"/>
        <end position="218"/>
    </location>
</feature>
<dbReference type="InterPro" id="IPR043128">
    <property type="entry name" value="Rev_trsase/Diguanyl_cyclase"/>
</dbReference>
<dbReference type="NCBIfam" id="TIGR00254">
    <property type="entry name" value="GGDEF"/>
    <property type="match status" value="1"/>
</dbReference>
<comment type="caution">
    <text evidence="4">The sequence shown here is derived from an EMBL/GenBank/DDBJ whole genome shotgun (WGS) entry which is preliminary data.</text>
</comment>
<name>A0A7C5SZS6_9AQUI</name>
<dbReference type="SUPFAM" id="SSF55073">
    <property type="entry name" value="Nucleotide cyclase"/>
    <property type="match status" value="1"/>
</dbReference>
<dbReference type="PROSITE" id="PS50887">
    <property type="entry name" value="GGDEF"/>
    <property type="match status" value="1"/>
</dbReference>
<reference evidence="4" key="1">
    <citation type="journal article" date="2020" name="mSystems">
        <title>Genome- and Community-Level Interaction Insights into Carbon Utilization and Element Cycling Functions of Hydrothermarchaeota in Hydrothermal Sediment.</title>
        <authorList>
            <person name="Zhou Z."/>
            <person name="Liu Y."/>
            <person name="Xu W."/>
            <person name="Pan J."/>
            <person name="Luo Z.H."/>
            <person name="Li M."/>
        </authorList>
    </citation>
    <scope>NUCLEOTIDE SEQUENCE [LARGE SCALE GENOMIC DNA]</scope>
    <source>
        <strain evidence="4">SpSt-114</strain>
    </source>
</reference>
<dbReference type="EMBL" id="DSAC01000043">
    <property type="protein sequence ID" value="HHO73682.1"/>
    <property type="molecule type" value="Genomic_DNA"/>
</dbReference>
<keyword evidence="1" id="KW-0812">Transmembrane</keyword>
<keyword evidence="1" id="KW-0472">Membrane</keyword>
<dbReference type="InterPro" id="IPR050706">
    <property type="entry name" value="Cyclic-di-GMP_PDE-like"/>
</dbReference>
<dbReference type="SMART" id="SM00267">
    <property type="entry name" value="GGDEF"/>
    <property type="match status" value="1"/>
</dbReference>
<dbReference type="Pfam" id="PF00563">
    <property type="entry name" value="EAL"/>
    <property type="match status" value="1"/>
</dbReference>
<feature type="transmembrane region" description="Helical" evidence="1">
    <location>
        <begin position="167"/>
        <end position="188"/>
    </location>
</feature>
<accession>A0A7C5SZS6</accession>
<dbReference type="Gene3D" id="3.20.20.450">
    <property type="entry name" value="EAL domain"/>
    <property type="match status" value="1"/>
</dbReference>
<dbReference type="PANTHER" id="PTHR33121:SF71">
    <property type="entry name" value="OXYGEN SENSOR PROTEIN DOSP"/>
    <property type="match status" value="1"/>
</dbReference>
<evidence type="ECO:0000259" key="3">
    <source>
        <dbReference type="PROSITE" id="PS50887"/>
    </source>
</evidence>
<gene>
    <name evidence="4" type="ORF">ENN04_03495</name>
</gene>
<feature type="transmembrane region" description="Helical" evidence="1">
    <location>
        <begin position="103"/>
        <end position="123"/>
    </location>
</feature>
<dbReference type="InterPro" id="IPR035919">
    <property type="entry name" value="EAL_sf"/>
</dbReference>
<feature type="transmembrane region" description="Helical" evidence="1">
    <location>
        <begin position="33"/>
        <end position="58"/>
    </location>
</feature>
<keyword evidence="1" id="KW-1133">Transmembrane helix</keyword>
<dbReference type="SUPFAM" id="SSF141868">
    <property type="entry name" value="EAL domain-like"/>
    <property type="match status" value="1"/>
</dbReference>
<sequence length="969" mass="111403">MGHKEKLLLALGILSALFVLFIHNAVVPSPFTFSYLIAMTRIPTFFLFAGTVLAPLLLGRSLIKSKFYYTALFLVPSLIPQAFHILSFGFFPNFITPNVSDKVSWLHITFVAYTLLGITLGMLHKDGRFPYLKFFALLLSSLAVSFYIVFYYPLLPETYVENSGSTGFSNVLWTGLTLWGFLLTYLLIKKKAYGERVSEHLAWGMFFYSVGSALPIFHTHFMDIIWIAVSFYRALAYLLIAYGFVKVEIIDVGKEIAINSRTFLDSLAKAVPKWEGGVLKVALGEVLEEGFIKSLCIYDLSTKELKAYFYGLKEREEDLKPPEDWNRILEERVGIAKDGRCFHVREGYLLLSRSSADLENPLVNAHIRNIENHLFLYFLQHKNFDELLKEKAKEIQRLYTMLETSEYVVQAYNNIDVFSKQVLDRLDYVLPMDGSLFYMYDPNAESIERLILSSLFIKNFTEEDARLLLAEVQADPNTFGTKDNFCFAKFEHGQYQAGVVGVRLKEPFGKDDLVFFKTVSNQLFHVVRLMKVIEDLENAQLNVKILSEYDPLTMLYNRKTFERYVRDNIERSSKIGSMFSIVLIDIDDFKLINDVYGHHTADMVLKELSERLKRSLFRRMDIPARFGGDEFVVLLPDISRDTARAIAERLINILSSKPVKIEDKEIPLSVSAVVVSYPQDGTSEGELITYAEYLMWEAKRKGRGIVLSSEESTHEFSVVKELERSIMESLEKSSVVPFYQEIIDLKDMSLFGFEVLMRMKFNGRFLSAGEFVDVAERIGAMQKLDLLLIEKVFENYKLFENKFSLFIFINMVPDNLIEKFAEKVKAFADKYSVPTGNIIFEITERKAIEDIMRVVSFVRELKNEGFRFAIDDFGSGYSSFYYLKYLPVDFLKIEGEFIKTLPNSPTDRVFIEGIVSVAKKMGIKTIAEYVESEEVLKVVKDLGIDYAQGYYLGKPEPLEEKLKKYFSKV</sequence>
<feature type="transmembrane region" description="Helical" evidence="1">
    <location>
        <begin position="135"/>
        <end position="155"/>
    </location>
</feature>
<evidence type="ECO:0000259" key="2">
    <source>
        <dbReference type="PROSITE" id="PS50883"/>
    </source>
</evidence>
<dbReference type="Gene3D" id="3.30.70.270">
    <property type="match status" value="1"/>
</dbReference>